<name>A0A8S1CUN4_9INSE</name>
<keyword evidence="4" id="KW-1185">Reference proteome</keyword>
<dbReference type="EMBL" id="CADEPI010000088">
    <property type="protein sequence ID" value="CAB3373620.1"/>
    <property type="molecule type" value="Genomic_DNA"/>
</dbReference>
<reference evidence="3 4" key="1">
    <citation type="submission" date="2020-04" db="EMBL/GenBank/DDBJ databases">
        <authorList>
            <person name="Alioto T."/>
            <person name="Alioto T."/>
            <person name="Gomez Garrido J."/>
        </authorList>
    </citation>
    <scope>NUCLEOTIDE SEQUENCE [LARGE SCALE GENOMIC DNA]</scope>
</reference>
<keyword evidence="1" id="KW-0472">Membrane</keyword>
<feature type="transmembrane region" description="Helical" evidence="1">
    <location>
        <begin position="267"/>
        <end position="288"/>
    </location>
</feature>
<dbReference type="SUPFAM" id="SSF50494">
    <property type="entry name" value="Trypsin-like serine proteases"/>
    <property type="match status" value="1"/>
</dbReference>
<sequence length="332" mass="37992">MKFHIQIAQVICFAICTFSSILAENSLNDELEKKKINVTDCLNYLTPKPYFEAPVFSNDTENLSFVNCGSWKPEADHSKAPWRIQLVETNDTLNNCDGILISDKTVITYWTSTSVFQAFMRGNALQIHGGPCEMSNDTETCFRFSNIDRRSNIGLLSGQKVLDVNLINLIGLPFLYVWTITPLKLSDGLIPICLWNEDNTRNEQLQYFAQDECGSTTNLATDNKSNYVGAEQCYMEQNMMRREICEAIKFSICLNVKKDPKLLGTLLFNWCFYFSSLFLVAALTYLLVQKGSRFYLRGINTYYSRHRQSWIDLLVKMQSLIAYSTNSTLTRA</sequence>
<dbReference type="InterPro" id="IPR009003">
    <property type="entry name" value="Peptidase_S1_PA"/>
</dbReference>
<feature type="chain" id="PRO_5035728732" evidence="2">
    <location>
        <begin position="24"/>
        <end position="332"/>
    </location>
</feature>
<evidence type="ECO:0000313" key="3">
    <source>
        <dbReference type="EMBL" id="CAB3373620.1"/>
    </source>
</evidence>
<evidence type="ECO:0000313" key="4">
    <source>
        <dbReference type="Proteomes" id="UP000494165"/>
    </source>
</evidence>
<keyword evidence="1" id="KW-1133">Transmembrane helix</keyword>
<proteinExistence type="predicted"/>
<evidence type="ECO:0000256" key="2">
    <source>
        <dbReference type="SAM" id="SignalP"/>
    </source>
</evidence>
<gene>
    <name evidence="3" type="ORF">CLODIP_2_CD11299</name>
</gene>
<dbReference type="Proteomes" id="UP000494165">
    <property type="component" value="Unassembled WGS sequence"/>
</dbReference>
<accession>A0A8S1CUN4</accession>
<feature type="signal peptide" evidence="2">
    <location>
        <begin position="1"/>
        <end position="23"/>
    </location>
</feature>
<dbReference type="AlphaFoldDB" id="A0A8S1CUN4"/>
<protein>
    <submittedName>
        <fullName evidence="3">Uncharacterized protein</fullName>
    </submittedName>
</protein>
<comment type="caution">
    <text evidence="3">The sequence shown here is derived from an EMBL/GenBank/DDBJ whole genome shotgun (WGS) entry which is preliminary data.</text>
</comment>
<evidence type="ECO:0000256" key="1">
    <source>
        <dbReference type="SAM" id="Phobius"/>
    </source>
</evidence>
<organism evidence="3 4">
    <name type="scientific">Cloeon dipterum</name>
    <dbReference type="NCBI Taxonomy" id="197152"/>
    <lineage>
        <taxon>Eukaryota</taxon>
        <taxon>Metazoa</taxon>
        <taxon>Ecdysozoa</taxon>
        <taxon>Arthropoda</taxon>
        <taxon>Hexapoda</taxon>
        <taxon>Insecta</taxon>
        <taxon>Pterygota</taxon>
        <taxon>Palaeoptera</taxon>
        <taxon>Ephemeroptera</taxon>
        <taxon>Pisciforma</taxon>
        <taxon>Baetidae</taxon>
        <taxon>Cloeon</taxon>
    </lineage>
</organism>
<keyword evidence="2" id="KW-0732">Signal</keyword>
<keyword evidence="1" id="KW-0812">Transmembrane</keyword>